<dbReference type="Proteomes" id="UP000267268">
    <property type="component" value="Chromosome 1"/>
</dbReference>
<proteinExistence type="predicted"/>
<dbReference type="OrthoDB" id="6198264at2"/>
<reference evidence="1 2" key="1">
    <citation type="submission" date="2018-12" db="EMBL/GenBank/DDBJ databases">
        <title>Flammeovirga pectinis sp. nov., isolated from the gut of the Korean scallop, Patinopecten yessoensis.</title>
        <authorList>
            <person name="Bae J.-W."/>
            <person name="Jeong Y.-S."/>
            <person name="Kang W."/>
        </authorList>
    </citation>
    <scope>NUCLEOTIDE SEQUENCE [LARGE SCALE GENOMIC DNA]</scope>
    <source>
        <strain evidence="1 2">L12M1</strain>
    </source>
</reference>
<evidence type="ECO:0000313" key="1">
    <source>
        <dbReference type="EMBL" id="AZQ62948.1"/>
    </source>
</evidence>
<organism evidence="1 2">
    <name type="scientific">Flammeovirga pectinis</name>
    <dbReference type="NCBI Taxonomy" id="2494373"/>
    <lineage>
        <taxon>Bacteria</taxon>
        <taxon>Pseudomonadati</taxon>
        <taxon>Bacteroidota</taxon>
        <taxon>Cytophagia</taxon>
        <taxon>Cytophagales</taxon>
        <taxon>Flammeovirgaceae</taxon>
        <taxon>Flammeovirga</taxon>
    </lineage>
</organism>
<keyword evidence="2" id="KW-1185">Reference proteome</keyword>
<sequence>MKNYLFITILTIGLISCTSEKALLKNSELSTASIEIKGEKAYVNGILGKTFYKRLQKALKENPQINTLILQQIPGSINDDWNVKSCLLIYKQGINTELLENSVVESGGADLFVSGKRLIIVEGAKIGVHSWAGSEKAAIEYPKDHDEHKIFLDLYTTVKIDTSFYWYTLKAAPAEDIHYMTSGEISKYLGSKIK</sequence>
<dbReference type="KEGG" id="fll:EI427_12070"/>
<dbReference type="EMBL" id="CP034562">
    <property type="protein sequence ID" value="AZQ62948.1"/>
    <property type="molecule type" value="Genomic_DNA"/>
</dbReference>
<name>A0A3Q9FM94_9BACT</name>
<evidence type="ECO:0008006" key="3">
    <source>
        <dbReference type="Google" id="ProtNLM"/>
    </source>
</evidence>
<evidence type="ECO:0000313" key="2">
    <source>
        <dbReference type="Proteomes" id="UP000267268"/>
    </source>
</evidence>
<accession>A0A3Q9FM94</accession>
<dbReference type="PROSITE" id="PS51257">
    <property type="entry name" value="PROKAR_LIPOPROTEIN"/>
    <property type="match status" value="1"/>
</dbReference>
<dbReference type="RefSeq" id="WP_126614958.1">
    <property type="nucleotide sequence ID" value="NZ_CP034562.1"/>
</dbReference>
<dbReference type="AlphaFoldDB" id="A0A3Q9FM94"/>
<protein>
    <recommendedName>
        <fullName evidence="3">Lipoprotein</fullName>
    </recommendedName>
</protein>
<gene>
    <name evidence="1" type="ORF">EI427_12070</name>
</gene>